<keyword evidence="2" id="KW-1003">Cell membrane</keyword>
<evidence type="ECO:0000256" key="8">
    <source>
        <dbReference type="ARBA" id="ARBA00023136"/>
    </source>
</evidence>
<feature type="transmembrane region" description="Helical" evidence="9">
    <location>
        <begin position="233"/>
        <end position="253"/>
    </location>
</feature>
<dbReference type="GO" id="GO:0005524">
    <property type="term" value="F:ATP binding"/>
    <property type="evidence" value="ECO:0007669"/>
    <property type="project" value="InterPro"/>
</dbReference>
<feature type="transmembrane region" description="Helical" evidence="9">
    <location>
        <begin position="146"/>
        <end position="168"/>
    </location>
</feature>
<dbReference type="InterPro" id="IPR023214">
    <property type="entry name" value="HAD_sf"/>
</dbReference>
<evidence type="ECO:0000256" key="4">
    <source>
        <dbReference type="ARBA" id="ARBA00022692"/>
    </source>
</evidence>
<evidence type="ECO:0000256" key="9">
    <source>
        <dbReference type="SAM" id="Phobius"/>
    </source>
</evidence>
<sequence length="305" mass="33725">MKILIGDNELVARHICGQAGIAIEQVVLGHELEKMSDLALMRVVEQTSVFARVSPAQKHRIILMLKQQGHIVGYLGDGLNDAPALQSTDVGISVHSAVEIAKEAASLILLEQSLQVIHQGILEGRRAFGNVLKGILMETSSNFGNVFSMAAAFVFLPFLPMLPVQILLNNFLYDLTQLGIPTDTVEYSILQKPQRWNIDVIQRYMFVLGPLSSLFDFATFFLLLSVFHASEVVFHTGWFVESLITQTLVLLVIRTPGNPLRHLPGPLLSFTMFGYCRAQLPSSFRCFSGIYSLATTLQYVSPCSA</sequence>
<dbReference type="GO" id="GO:0046872">
    <property type="term" value="F:metal ion binding"/>
    <property type="evidence" value="ECO:0007669"/>
    <property type="project" value="UniProtKB-KW"/>
</dbReference>
<organism evidence="11">
    <name type="scientific">Thermosporothrix sp. COM3</name>
    <dbReference type="NCBI Taxonomy" id="2490863"/>
    <lineage>
        <taxon>Bacteria</taxon>
        <taxon>Bacillati</taxon>
        <taxon>Chloroflexota</taxon>
        <taxon>Ktedonobacteria</taxon>
        <taxon>Ktedonobacterales</taxon>
        <taxon>Thermosporotrichaceae</taxon>
        <taxon>Thermosporothrix</taxon>
    </lineage>
</organism>
<evidence type="ECO:0000256" key="3">
    <source>
        <dbReference type="ARBA" id="ARBA00022553"/>
    </source>
</evidence>
<gene>
    <name evidence="11" type="ORF">KTC_19110</name>
</gene>
<dbReference type="InterPro" id="IPR001757">
    <property type="entry name" value="P_typ_ATPase"/>
</dbReference>
<dbReference type="InterPro" id="IPR006415">
    <property type="entry name" value="P-type_ATPase_IIIB"/>
</dbReference>
<dbReference type="Gene3D" id="3.40.50.1000">
    <property type="entry name" value="HAD superfamily/HAD-like"/>
    <property type="match status" value="1"/>
</dbReference>
<evidence type="ECO:0000259" key="10">
    <source>
        <dbReference type="Pfam" id="PF00689"/>
    </source>
</evidence>
<feature type="transmembrane region" description="Helical" evidence="9">
    <location>
        <begin position="204"/>
        <end position="227"/>
    </location>
</feature>
<evidence type="ECO:0000256" key="7">
    <source>
        <dbReference type="ARBA" id="ARBA00022989"/>
    </source>
</evidence>
<keyword evidence="7 9" id="KW-1133">Transmembrane helix</keyword>
<dbReference type="InterPro" id="IPR036412">
    <property type="entry name" value="HAD-like_sf"/>
</dbReference>
<evidence type="ECO:0000313" key="11">
    <source>
        <dbReference type="EMBL" id="BBH87160.1"/>
    </source>
</evidence>
<dbReference type="InterPro" id="IPR023298">
    <property type="entry name" value="ATPase_P-typ_TM_dom_sf"/>
</dbReference>
<feature type="domain" description="Cation-transporting P-type ATPase C-terminal" evidence="10">
    <location>
        <begin position="158"/>
        <end position="271"/>
    </location>
</feature>
<proteinExistence type="predicted"/>
<dbReference type="PANTHER" id="PTHR24093">
    <property type="entry name" value="CATION TRANSPORTING ATPASE"/>
    <property type="match status" value="1"/>
</dbReference>
<dbReference type="SUPFAM" id="SSF56784">
    <property type="entry name" value="HAD-like"/>
    <property type="match status" value="1"/>
</dbReference>
<protein>
    <recommendedName>
        <fullName evidence="10">Cation-transporting P-type ATPase C-terminal domain-containing protein</fullName>
    </recommendedName>
</protein>
<evidence type="ECO:0000256" key="1">
    <source>
        <dbReference type="ARBA" id="ARBA00004651"/>
    </source>
</evidence>
<comment type="subcellular location">
    <subcellularLocation>
        <location evidence="1">Cell membrane</location>
        <topology evidence="1">Multi-pass membrane protein</topology>
    </subcellularLocation>
</comment>
<evidence type="ECO:0000256" key="2">
    <source>
        <dbReference type="ARBA" id="ARBA00022475"/>
    </source>
</evidence>
<dbReference type="GO" id="GO:0015444">
    <property type="term" value="F:P-type magnesium transporter activity"/>
    <property type="evidence" value="ECO:0007669"/>
    <property type="project" value="InterPro"/>
</dbReference>
<dbReference type="NCBIfam" id="TIGR01494">
    <property type="entry name" value="ATPase_P-type"/>
    <property type="match status" value="1"/>
</dbReference>
<dbReference type="GO" id="GO:0005886">
    <property type="term" value="C:plasma membrane"/>
    <property type="evidence" value="ECO:0007669"/>
    <property type="project" value="UniProtKB-SubCell"/>
</dbReference>
<dbReference type="GO" id="GO:0016887">
    <property type="term" value="F:ATP hydrolysis activity"/>
    <property type="evidence" value="ECO:0007669"/>
    <property type="project" value="InterPro"/>
</dbReference>
<accession>A0A455SHW9</accession>
<name>A0A455SHW9_9CHLR</name>
<evidence type="ECO:0000256" key="6">
    <source>
        <dbReference type="ARBA" id="ARBA00022842"/>
    </source>
</evidence>
<keyword evidence="8 9" id="KW-0472">Membrane</keyword>
<dbReference type="PANTHER" id="PTHR24093:SF128">
    <property type="entry name" value="MAGNESIUM-TRANSPORTING ATPASE, P-TYPE 1"/>
    <property type="match status" value="1"/>
</dbReference>
<evidence type="ECO:0000256" key="5">
    <source>
        <dbReference type="ARBA" id="ARBA00022723"/>
    </source>
</evidence>
<keyword evidence="3" id="KW-0597">Phosphoprotein</keyword>
<dbReference type="PRINTS" id="PR01836">
    <property type="entry name" value="MGATPASE"/>
</dbReference>
<dbReference type="EMBL" id="AP019376">
    <property type="protein sequence ID" value="BBH87160.1"/>
    <property type="molecule type" value="Genomic_DNA"/>
</dbReference>
<keyword evidence="5" id="KW-0479">Metal-binding</keyword>
<dbReference type="InterPro" id="IPR006068">
    <property type="entry name" value="ATPase_P-typ_cation-transptr_C"/>
</dbReference>
<dbReference type="Pfam" id="PF00689">
    <property type="entry name" value="Cation_ATPase_C"/>
    <property type="match status" value="1"/>
</dbReference>
<keyword evidence="6" id="KW-0460">Magnesium</keyword>
<dbReference type="AlphaFoldDB" id="A0A455SHW9"/>
<dbReference type="Gene3D" id="1.20.1110.10">
    <property type="entry name" value="Calcium-transporting ATPase, transmembrane domain"/>
    <property type="match status" value="1"/>
</dbReference>
<reference evidence="11" key="1">
    <citation type="submission" date="2018-12" db="EMBL/GenBank/DDBJ databases">
        <title>Novel natural products biosynthetic potential of the class Ktedonobacteria.</title>
        <authorList>
            <person name="Zheng Y."/>
            <person name="Saitou A."/>
            <person name="Wang C.M."/>
            <person name="Toyoda A."/>
            <person name="Minakuchi Y."/>
            <person name="Sekiguchi Y."/>
            <person name="Ueda K."/>
            <person name="Takano H."/>
            <person name="Sakai Y."/>
            <person name="Yokota A."/>
            <person name="Yabe S."/>
        </authorList>
    </citation>
    <scope>NUCLEOTIDE SEQUENCE</scope>
    <source>
        <strain evidence="11">COM3</strain>
    </source>
</reference>
<keyword evidence="4 9" id="KW-0812">Transmembrane</keyword>
<dbReference type="SUPFAM" id="SSF81665">
    <property type="entry name" value="Calcium ATPase, transmembrane domain M"/>
    <property type="match status" value="1"/>
</dbReference>